<protein>
    <submittedName>
        <fullName evidence="2">Transcriptional regulator, BadM/Rrf2 family</fullName>
    </submittedName>
</protein>
<dbReference type="Proteomes" id="UP000184241">
    <property type="component" value="Unassembled WGS sequence"/>
</dbReference>
<dbReference type="PROSITE" id="PS51197">
    <property type="entry name" value="HTH_RRF2_2"/>
    <property type="match status" value="1"/>
</dbReference>
<evidence type="ECO:0000313" key="3">
    <source>
        <dbReference type="Proteomes" id="UP000184241"/>
    </source>
</evidence>
<sequence>MVFIAMNQQEEYIPLNLIAERQNISQNYLSQIFFLLRGANLVKSVRGFQGGYSLARKASDIYVGDILRVIEGETNLANIHSHNDIEERINIAVWENIDKQINSVLYSITLEQLASSEGVFFLNSIN</sequence>
<evidence type="ECO:0000313" key="2">
    <source>
        <dbReference type="EMBL" id="SHI81497.1"/>
    </source>
</evidence>
<dbReference type="AlphaFoldDB" id="A0A1M6E7N5"/>
<dbReference type="GO" id="GO:0003677">
    <property type="term" value="F:DNA binding"/>
    <property type="evidence" value="ECO:0007669"/>
    <property type="project" value="UniProtKB-KW"/>
</dbReference>
<dbReference type="InterPro" id="IPR000944">
    <property type="entry name" value="Tscrpt_reg_Rrf2"/>
</dbReference>
<name>A0A1M6E7N5_9CLOT</name>
<dbReference type="PANTHER" id="PTHR33221">
    <property type="entry name" value="WINGED HELIX-TURN-HELIX TRANSCRIPTIONAL REGULATOR, RRF2 FAMILY"/>
    <property type="match status" value="1"/>
</dbReference>
<dbReference type="InterPro" id="IPR036390">
    <property type="entry name" value="WH_DNA-bd_sf"/>
</dbReference>
<dbReference type="Gene3D" id="1.10.10.10">
    <property type="entry name" value="Winged helix-like DNA-binding domain superfamily/Winged helix DNA-binding domain"/>
    <property type="match status" value="1"/>
</dbReference>
<dbReference type="GO" id="GO:0003700">
    <property type="term" value="F:DNA-binding transcription factor activity"/>
    <property type="evidence" value="ECO:0007669"/>
    <property type="project" value="TreeGrafter"/>
</dbReference>
<accession>A0A1M6E7N5</accession>
<organism evidence="2 3">
    <name type="scientific">Clostridium intestinale DSM 6191</name>
    <dbReference type="NCBI Taxonomy" id="1121320"/>
    <lineage>
        <taxon>Bacteria</taxon>
        <taxon>Bacillati</taxon>
        <taxon>Bacillota</taxon>
        <taxon>Clostridia</taxon>
        <taxon>Eubacteriales</taxon>
        <taxon>Clostridiaceae</taxon>
        <taxon>Clostridium</taxon>
    </lineage>
</organism>
<keyword evidence="1" id="KW-0238">DNA-binding</keyword>
<dbReference type="GO" id="GO:0005829">
    <property type="term" value="C:cytosol"/>
    <property type="evidence" value="ECO:0007669"/>
    <property type="project" value="TreeGrafter"/>
</dbReference>
<reference evidence="2 3" key="1">
    <citation type="submission" date="2016-11" db="EMBL/GenBank/DDBJ databases">
        <authorList>
            <person name="Jaros S."/>
            <person name="Januszkiewicz K."/>
            <person name="Wedrychowicz H."/>
        </authorList>
    </citation>
    <scope>NUCLEOTIDE SEQUENCE [LARGE SCALE GENOMIC DNA]</scope>
    <source>
        <strain evidence="2 3">DSM 6191</strain>
    </source>
</reference>
<dbReference type="SUPFAM" id="SSF46785">
    <property type="entry name" value="Winged helix' DNA-binding domain"/>
    <property type="match status" value="1"/>
</dbReference>
<dbReference type="EMBL" id="FQXU01000021">
    <property type="protein sequence ID" value="SHI81497.1"/>
    <property type="molecule type" value="Genomic_DNA"/>
</dbReference>
<dbReference type="Pfam" id="PF02082">
    <property type="entry name" value="Rrf2"/>
    <property type="match status" value="1"/>
</dbReference>
<proteinExistence type="predicted"/>
<dbReference type="InterPro" id="IPR036388">
    <property type="entry name" value="WH-like_DNA-bd_sf"/>
</dbReference>
<dbReference type="PANTHER" id="PTHR33221:SF5">
    <property type="entry name" value="HTH-TYPE TRANSCRIPTIONAL REGULATOR ISCR"/>
    <property type="match status" value="1"/>
</dbReference>
<gene>
    <name evidence="2" type="ORF">SAMN02745941_04396</name>
</gene>
<dbReference type="NCBIfam" id="TIGR00738">
    <property type="entry name" value="rrf2_super"/>
    <property type="match status" value="1"/>
</dbReference>
<evidence type="ECO:0000256" key="1">
    <source>
        <dbReference type="ARBA" id="ARBA00023125"/>
    </source>
</evidence>